<keyword evidence="2" id="KW-1185">Reference proteome</keyword>
<name>A0AAN9JYT1_CANGL</name>
<accession>A0AAN9JYT1</accession>
<protein>
    <submittedName>
        <fullName evidence="1">Uncharacterized protein</fullName>
    </submittedName>
</protein>
<organism evidence="1 2">
    <name type="scientific">Canavalia gladiata</name>
    <name type="common">Sword bean</name>
    <name type="synonym">Dolichos gladiatus</name>
    <dbReference type="NCBI Taxonomy" id="3824"/>
    <lineage>
        <taxon>Eukaryota</taxon>
        <taxon>Viridiplantae</taxon>
        <taxon>Streptophyta</taxon>
        <taxon>Embryophyta</taxon>
        <taxon>Tracheophyta</taxon>
        <taxon>Spermatophyta</taxon>
        <taxon>Magnoliopsida</taxon>
        <taxon>eudicotyledons</taxon>
        <taxon>Gunneridae</taxon>
        <taxon>Pentapetalae</taxon>
        <taxon>rosids</taxon>
        <taxon>fabids</taxon>
        <taxon>Fabales</taxon>
        <taxon>Fabaceae</taxon>
        <taxon>Papilionoideae</taxon>
        <taxon>50 kb inversion clade</taxon>
        <taxon>NPAAA clade</taxon>
        <taxon>indigoferoid/millettioid clade</taxon>
        <taxon>Phaseoleae</taxon>
        <taxon>Canavalia</taxon>
    </lineage>
</organism>
<sequence>MCTCASEEARDSIIAIATLHEAHCMHGPNLELGAVCGRSLVTCPDIWVAKTTPSNRGRVVGQGLVRLPLFSNQATPSKGHNSGSRAFSSNVHVFALAF</sequence>
<gene>
    <name evidence="1" type="ORF">VNO77_44336</name>
</gene>
<evidence type="ECO:0000313" key="2">
    <source>
        <dbReference type="Proteomes" id="UP001367508"/>
    </source>
</evidence>
<reference evidence="1 2" key="1">
    <citation type="submission" date="2024-01" db="EMBL/GenBank/DDBJ databases">
        <title>The genomes of 5 underutilized Papilionoideae crops provide insights into root nodulation and disease resistanc.</title>
        <authorList>
            <person name="Jiang F."/>
        </authorList>
    </citation>
    <scope>NUCLEOTIDE SEQUENCE [LARGE SCALE GENOMIC DNA]</scope>
    <source>
        <strain evidence="1">LVBAO_FW01</strain>
        <tissue evidence="1">Leaves</tissue>
    </source>
</reference>
<comment type="caution">
    <text evidence="1">The sequence shown here is derived from an EMBL/GenBank/DDBJ whole genome shotgun (WGS) entry which is preliminary data.</text>
</comment>
<dbReference type="EMBL" id="JAYMYQ010000011">
    <property type="protein sequence ID" value="KAK7306397.1"/>
    <property type="molecule type" value="Genomic_DNA"/>
</dbReference>
<evidence type="ECO:0000313" key="1">
    <source>
        <dbReference type="EMBL" id="KAK7306397.1"/>
    </source>
</evidence>
<dbReference type="Proteomes" id="UP001367508">
    <property type="component" value="Unassembled WGS sequence"/>
</dbReference>
<dbReference type="AlphaFoldDB" id="A0AAN9JYT1"/>
<proteinExistence type="predicted"/>